<keyword evidence="7" id="KW-0285">Flavoprotein</keyword>
<organism evidence="14 15">
    <name type="scientific">Cervus elaphus hippelaphus</name>
    <name type="common">European red deer</name>
    <dbReference type="NCBI Taxonomy" id="46360"/>
    <lineage>
        <taxon>Eukaryota</taxon>
        <taxon>Metazoa</taxon>
        <taxon>Chordata</taxon>
        <taxon>Craniata</taxon>
        <taxon>Vertebrata</taxon>
        <taxon>Euteleostomi</taxon>
        <taxon>Mammalia</taxon>
        <taxon>Eutheria</taxon>
        <taxon>Laurasiatheria</taxon>
        <taxon>Artiodactyla</taxon>
        <taxon>Ruminantia</taxon>
        <taxon>Pecora</taxon>
        <taxon>Cervidae</taxon>
        <taxon>Cervinae</taxon>
        <taxon>Cervus</taxon>
    </lineage>
</organism>
<evidence type="ECO:0000313" key="14">
    <source>
        <dbReference type="EMBL" id="OWK15806.1"/>
    </source>
</evidence>
<accession>A0A212DC54</accession>
<dbReference type="PANTHER" id="PTHR48109">
    <property type="entry name" value="DIHYDROOROTATE DEHYDROGENASE (QUINONE), MITOCHONDRIAL-RELATED"/>
    <property type="match status" value="1"/>
</dbReference>
<comment type="function">
    <text evidence="11">Catalyzes the conversion of dihydroorotate to orotate with quinone as electron acceptor. Required for UMP biosynthesis via de novo pathway.</text>
</comment>
<dbReference type="InterPro" id="IPR005720">
    <property type="entry name" value="Dihydroorotate_DH_cat"/>
</dbReference>
<sequence length="327" mass="35098">MAWRLLKKRAQDAMVILGGGGLLFASYLTATGDEHFYAELLMPALQRLLDPETAHRLAVRFTSLGLLPRTAFQDSAMLNGEAVDGLYKMGFGFVEIGSVTPEPQEGNPRPRVFRLPEDQAIINRPLWNAFQKCSLVRFPGDGLPLGINLGKNKTSVDAASDYAEGVRVLGPLADYLVVNVLQERDALKVAHKPAVLVKIAPDLTAQNKEDIASVLGIDGLIVTNTTESRPASLQGALRSERGGLSGKPLRDLSTQTIREMYALTQGKDSVSVCRALVPIVGVGGVSSGQDALEKIRAGASLVQLYTALTYRGPPVVGGVKRELEALL</sequence>
<dbReference type="Gene3D" id="3.20.20.70">
    <property type="entry name" value="Aldolase class I"/>
    <property type="match status" value="2"/>
</dbReference>
<dbReference type="OrthoDB" id="14784at2759"/>
<dbReference type="GO" id="GO:0006207">
    <property type="term" value="P:'de novo' pyrimidine nucleobase biosynthetic process"/>
    <property type="evidence" value="ECO:0007669"/>
    <property type="project" value="InterPro"/>
</dbReference>
<dbReference type="UniPathway" id="UPA00070">
    <property type="reaction ID" value="UER00946"/>
</dbReference>
<protein>
    <recommendedName>
        <fullName evidence="6">Dihydroorotate dehydrogenase (quinone), mitochondrial</fullName>
        <ecNumber evidence="5">1.3.5.2</ecNumber>
    </recommendedName>
</protein>
<dbReference type="AlphaFoldDB" id="A0A212DC54"/>
<evidence type="ECO:0000256" key="2">
    <source>
        <dbReference type="ARBA" id="ARBA00004370"/>
    </source>
</evidence>
<reference evidence="14 15" key="1">
    <citation type="journal article" date="2018" name="Mol. Genet. Genomics">
        <title>The red deer Cervus elaphus genome CerEla1.0: sequencing, annotating, genes, and chromosomes.</title>
        <authorList>
            <person name="Bana N.A."/>
            <person name="Nyiri A."/>
            <person name="Nagy J."/>
            <person name="Frank K."/>
            <person name="Nagy T."/>
            <person name="Steger V."/>
            <person name="Schiller M."/>
            <person name="Lakatos P."/>
            <person name="Sugar L."/>
            <person name="Horn P."/>
            <person name="Barta E."/>
            <person name="Orosz L."/>
        </authorList>
    </citation>
    <scope>NUCLEOTIDE SEQUENCE [LARGE SCALE GENOMIC DNA]</scope>
    <source>
        <strain evidence="14">Hungarian</strain>
    </source>
</reference>
<name>A0A212DC54_CEREH</name>
<evidence type="ECO:0000256" key="6">
    <source>
        <dbReference type="ARBA" id="ARBA00017599"/>
    </source>
</evidence>
<dbReference type="GO" id="GO:0106430">
    <property type="term" value="F:dihydroorotate dehydrogenase (quinone) activity"/>
    <property type="evidence" value="ECO:0007669"/>
    <property type="project" value="UniProtKB-EC"/>
</dbReference>
<dbReference type="PROSITE" id="PS00912">
    <property type="entry name" value="DHODEHASE_2"/>
    <property type="match status" value="1"/>
</dbReference>
<feature type="domain" description="Dihydroorotate dehydrogenase catalytic" evidence="13">
    <location>
        <begin position="78"/>
        <end position="327"/>
    </location>
</feature>
<keyword evidence="8" id="KW-0288">FMN</keyword>
<comment type="subcellular location">
    <subcellularLocation>
        <location evidence="2">Membrane</location>
    </subcellularLocation>
</comment>
<keyword evidence="10" id="KW-0472">Membrane</keyword>
<keyword evidence="15" id="KW-1185">Reference proteome</keyword>
<dbReference type="PROSITE" id="PS00911">
    <property type="entry name" value="DHODEHASE_1"/>
    <property type="match status" value="1"/>
</dbReference>
<keyword evidence="9" id="KW-0560">Oxidoreductase</keyword>
<dbReference type="Pfam" id="PF01180">
    <property type="entry name" value="DHO_dh"/>
    <property type="match status" value="1"/>
</dbReference>
<evidence type="ECO:0000256" key="11">
    <source>
        <dbReference type="ARBA" id="ARBA00033714"/>
    </source>
</evidence>
<evidence type="ECO:0000256" key="4">
    <source>
        <dbReference type="ARBA" id="ARBA00005359"/>
    </source>
</evidence>
<dbReference type="GO" id="GO:0005743">
    <property type="term" value="C:mitochondrial inner membrane"/>
    <property type="evidence" value="ECO:0007669"/>
    <property type="project" value="TreeGrafter"/>
</dbReference>
<dbReference type="InterPro" id="IPR005719">
    <property type="entry name" value="Dihydroorotate_DH_2"/>
</dbReference>
<dbReference type="SUPFAM" id="SSF51395">
    <property type="entry name" value="FMN-linked oxidoreductases"/>
    <property type="match status" value="1"/>
</dbReference>
<evidence type="ECO:0000256" key="5">
    <source>
        <dbReference type="ARBA" id="ARBA00012791"/>
    </source>
</evidence>
<evidence type="ECO:0000256" key="10">
    <source>
        <dbReference type="ARBA" id="ARBA00023136"/>
    </source>
</evidence>
<evidence type="ECO:0000256" key="7">
    <source>
        <dbReference type="ARBA" id="ARBA00022630"/>
    </source>
</evidence>
<gene>
    <name evidence="14" type="ORF">Celaphus_00004303</name>
</gene>
<dbReference type="InterPro" id="IPR013785">
    <property type="entry name" value="Aldolase_TIM"/>
</dbReference>
<feature type="non-terminal residue" evidence="14">
    <location>
        <position position="327"/>
    </location>
</feature>
<comment type="pathway">
    <text evidence="3">Pyrimidine metabolism; UMP biosynthesis via de novo pathway; orotate from (S)-dihydroorotate (quinone route): step 1/1.</text>
</comment>
<evidence type="ECO:0000256" key="1">
    <source>
        <dbReference type="ARBA" id="ARBA00001917"/>
    </source>
</evidence>
<dbReference type="CDD" id="cd04738">
    <property type="entry name" value="DHOD_2_like"/>
    <property type="match status" value="1"/>
</dbReference>
<dbReference type="GO" id="GO:0044205">
    <property type="term" value="P:'de novo' UMP biosynthetic process"/>
    <property type="evidence" value="ECO:0007669"/>
    <property type="project" value="UniProtKB-UniPathway"/>
</dbReference>
<dbReference type="InterPro" id="IPR050074">
    <property type="entry name" value="DHO_dehydrogenase"/>
</dbReference>
<dbReference type="Proteomes" id="UP000242450">
    <property type="component" value="Chromosome 4"/>
</dbReference>
<proteinExistence type="inferred from homology"/>
<comment type="cofactor">
    <cofactor evidence="1">
        <name>FMN</name>
        <dbReference type="ChEBI" id="CHEBI:58210"/>
    </cofactor>
</comment>
<evidence type="ECO:0000256" key="9">
    <source>
        <dbReference type="ARBA" id="ARBA00023002"/>
    </source>
</evidence>
<evidence type="ECO:0000256" key="8">
    <source>
        <dbReference type="ARBA" id="ARBA00022643"/>
    </source>
</evidence>
<dbReference type="EC" id="1.3.5.2" evidence="5"/>
<dbReference type="EMBL" id="MKHE01000004">
    <property type="protein sequence ID" value="OWK15806.1"/>
    <property type="molecule type" value="Genomic_DNA"/>
</dbReference>
<dbReference type="InterPro" id="IPR001295">
    <property type="entry name" value="Dihydroorotate_DH_CS"/>
</dbReference>
<comment type="catalytic activity">
    <reaction evidence="12">
        <text>(S)-dihydroorotate + a quinone = orotate + a quinol</text>
        <dbReference type="Rhea" id="RHEA:30187"/>
        <dbReference type="ChEBI" id="CHEBI:24646"/>
        <dbReference type="ChEBI" id="CHEBI:30839"/>
        <dbReference type="ChEBI" id="CHEBI:30864"/>
        <dbReference type="ChEBI" id="CHEBI:132124"/>
        <dbReference type="EC" id="1.3.5.2"/>
    </reaction>
</comment>
<evidence type="ECO:0000256" key="12">
    <source>
        <dbReference type="ARBA" id="ARBA00048639"/>
    </source>
</evidence>
<comment type="similarity">
    <text evidence="4">Belongs to the dihydroorotate dehydrogenase family. Type 2 subfamily.</text>
</comment>
<evidence type="ECO:0000259" key="13">
    <source>
        <dbReference type="Pfam" id="PF01180"/>
    </source>
</evidence>
<dbReference type="PANTHER" id="PTHR48109:SF4">
    <property type="entry name" value="DIHYDROOROTATE DEHYDROGENASE (QUINONE), MITOCHONDRIAL"/>
    <property type="match status" value="1"/>
</dbReference>
<evidence type="ECO:0000313" key="15">
    <source>
        <dbReference type="Proteomes" id="UP000242450"/>
    </source>
</evidence>
<evidence type="ECO:0000256" key="3">
    <source>
        <dbReference type="ARBA" id="ARBA00005161"/>
    </source>
</evidence>
<comment type="caution">
    <text evidence="14">The sequence shown here is derived from an EMBL/GenBank/DDBJ whole genome shotgun (WGS) entry which is preliminary data.</text>
</comment>